<comment type="similarity">
    <text evidence="9">Belongs to the GSP H family.</text>
</comment>
<comment type="subcellular location">
    <subcellularLocation>
        <location evidence="1">Cell inner membrane</location>
        <topology evidence="1">Single-pass membrane protein</topology>
    </subcellularLocation>
</comment>
<evidence type="ECO:0000256" key="1">
    <source>
        <dbReference type="ARBA" id="ARBA00004377"/>
    </source>
</evidence>
<dbReference type="Gene3D" id="3.30.700.10">
    <property type="entry name" value="Glycoprotein, Type 4 Pilin"/>
    <property type="match status" value="1"/>
</dbReference>
<evidence type="ECO:0000313" key="13">
    <source>
        <dbReference type="EMBL" id="MFD0725394.1"/>
    </source>
</evidence>
<keyword evidence="3" id="KW-1003">Cell membrane</keyword>
<gene>
    <name evidence="13" type="ORF">ACFQ0E_07220</name>
</gene>
<protein>
    <recommendedName>
        <fullName evidence="2">Type II secretion system protein H</fullName>
    </recommendedName>
    <alternativeName>
        <fullName evidence="10">General secretion pathway protein H</fullName>
    </alternativeName>
</protein>
<name>A0ABW2YA28_9GAMM</name>
<keyword evidence="14" id="KW-1185">Reference proteome</keyword>
<evidence type="ECO:0000256" key="2">
    <source>
        <dbReference type="ARBA" id="ARBA00021549"/>
    </source>
</evidence>
<evidence type="ECO:0000256" key="4">
    <source>
        <dbReference type="ARBA" id="ARBA00022481"/>
    </source>
</evidence>
<evidence type="ECO:0000259" key="12">
    <source>
        <dbReference type="Pfam" id="PF12019"/>
    </source>
</evidence>
<accession>A0ABW2YA28</accession>
<feature type="transmembrane region" description="Helical" evidence="11">
    <location>
        <begin position="21"/>
        <end position="44"/>
    </location>
</feature>
<dbReference type="PROSITE" id="PS00409">
    <property type="entry name" value="PROKAR_NTER_METHYL"/>
    <property type="match status" value="1"/>
</dbReference>
<evidence type="ECO:0000256" key="10">
    <source>
        <dbReference type="ARBA" id="ARBA00030775"/>
    </source>
</evidence>
<evidence type="ECO:0000256" key="6">
    <source>
        <dbReference type="ARBA" id="ARBA00022692"/>
    </source>
</evidence>
<proteinExistence type="inferred from homology"/>
<keyword evidence="6 11" id="KW-0812">Transmembrane</keyword>
<keyword evidence="5" id="KW-0997">Cell inner membrane</keyword>
<evidence type="ECO:0000256" key="7">
    <source>
        <dbReference type="ARBA" id="ARBA00022989"/>
    </source>
</evidence>
<dbReference type="NCBIfam" id="NF047827">
    <property type="entry name" value="T3SSXpsH"/>
    <property type="match status" value="1"/>
</dbReference>
<organism evidence="13 14">
    <name type="scientific">Lysobacter brunescens</name>
    <dbReference type="NCBI Taxonomy" id="262323"/>
    <lineage>
        <taxon>Bacteria</taxon>
        <taxon>Pseudomonadati</taxon>
        <taxon>Pseudomonadota</taxon>
        <taxon>Gammaproteobacteria</taxon>
        <taxon>Lysobacterales</taxon>
        <taxon>Lysobacteraceae</taxon>
        <taxon>Lysobacter</taxon>
    </lineage>
</organism>
<dbReference type="NCBIfam" id="TIGR02532">
    <property type="entry name" value="IV_pilin_GFxxxE"/>
    <property type="match status" value="1"/>
</dbReference>
<evidence type="ECO:0000256" key="9">
    <source>
        <dbReference type="ARBA" id="ARBA00025772"/>
    </source>
</evidence>
<keyword evidence="8 11" id="KW-0472">Membrane</keyword>
<keyword evidence="4" id="KW-0488">Methylation</keyword>
<dbReference type="RefSeq" id="WP_386823019.1">
    <property type="nucleotide sequence ID" value="NZ_JBHTIF010000001.1"/>
</dbReference>
<feature type="domain" description="General secretion pathway GspH" evidence="12">
    <location>
        <begin position="56"/>
        <end position="150"/>
    </location>
</feature>
<evidence type="ECO:0000256" key="8">
    <source>
        <dbReference type="ARBA" id="ARBA00023136"/>
    </source>
</evidence>
<dbReference type="InterPro" id="IPR045584">
    <property type="entry name" value="Pilin-like"/>
</dbReference>
<comment type="caution">
    <text evidence="13">The sequence shown here is derived from an EMBL/GenBank/DDBJ whole genome shotgun (WGS) entry which is preliminary data.</text>
</comment>
<sequence>MLTVHRSRRDAPARHRASAGFTLIEILVVVSLVAGLTVILMMSMNGGMDGLRLRSEAKTIASELRRARSTAISTGTVQTFRIVPENGSWSGAKGRTGEIRKPLRVSFTGVRQVQEREGEGVILFFEDGASTGGRIQLSHARAALNVDVAWLTGEVSLHRGEATGQ</sequence>
<dbReference type="EMBL" id="JBHTIF010000001">
    <property type="protein sequence ID" value="MFD0725394.1"/>
    <property type="molecule type" value="Genomic_DNA"/>
</dbReference>
<dbReference type="InterPro" id="IPR022346">
    <property type="entry name" value="T2SS_GspH"/>
</dbReference>
<reference evidence="14" key="1">
    <citation type="journal article" date="2019" name="Int. J. Syst. Evol. Microbiol.">
        <title>The Global Catalogue of Microorganisms (GCM) 10K type strain sequencing project: providing services to taxonomists for standard genome sequencing and annotation.</title>
        <authorList>
            <consortium name="The Broad Institute Genomics Platform"/>
            <consortium name="The Broad Institute Genome Sequencing Center for Infectious Disease"/>
            <person name="Wu L."/>
            <person name="Ma J."/>
        </authorList>
    </citation>
    <scope>NUCLEOTIDE SEQUENCE [LARGE SCALE GENOMIC DNA]</scope>
    <source>
        <strain evidence="14">CCUG 55585</strain>
    </source>
</reference>
<dbReference type="InterPro" id="IPR012902">
    <property type="entry name" value="N_methyl_site"/>
</dbReference>
<dbReference type="Proteomes" id="UP001597110">
    <property type="component" value="Unassembled WGS sequence"/>
</dbReference>
<dbReference type="SUPFAM" id="SSF54523">
    <property type="entry name" value="Pili subunits"/>
    <property type="match status" value="1"/>
</dbReference>
<evidence type="ECO:0000256" key="3">
    <source>
        <dbReference type="ARBA" id="ARBA00022475"/>
    </source>
</evidence>
<evidence type="ECO:0000256" key="11">
    <source>
        <dbReference type="SAM" id="Phobius"/>
    </source>
</evidence>
<evidence type="ECO:0000313" key="14">
    <source>
        <dbReference type="Proteomes" id="UP001597110"/>
    </source>
</evidence>
<evidence type="ECO:0000256" key="5">
    <source>
        <dbReference type="ARBA" id="ARBA00022519"/>
    </source>
</evidence>
<dbReference type="Pfam" id="PF12019">
    <property type="entry name" value="GspH"/>
    <property type="match status" value="1"/>
</dbReference>
<keyword evidence="7 11" id="KW-1133">Transmembrane helix</keyword>